<dbReference type="EMBL" id="CP020772">
    <property type="protein sequence ID" value="ARI79050.1"/>
    <property type="molecule type" value="Genomic_DNA"/>
</dbReference>
<evidence type="ECO:0000259" key="1">
    <source>
        <dbReference type="Pfam" id="PF01909"/>
    </source>
</evidence>
<protein>
    <submittedName>
        <fullName evidence="2">Nucleotidyltransferase</fullName>
    </submittedName>
</protein>
<dbReference type="CDD" id="cd05403">
    <property type="entry name" value="NT_KNTase_like"/>
    <property type="match status" value="1"/>
</dbReference>
<dbReference type="Proteomes" id="UP000192527">
    <property type="component" value="Chromosome"/>
</dbReference>
<evidence type="ECO:0000313" key="2">
    <source>
        <dbReference type="EMBL" id="ARI79050.1"/>
    </source>
</evidence>
<name>A0A1W6A0L2_9BACI</name>
<reference evidence="2 3" key="1">
    <citation type="submission" date="2017-04" db="EMBL/GenBank/DDBJ databases">
        <title>The whole genome sequencing and assembly of Halobacillus mangrovi strain.</title>
        <authorList>
            <person name="Lee S.-J."/>
            <person name="Park M.-K."/>
            <person name="Kim J.-Y."/>
            <person name="Lee Y.-J."/>
            <person name="Yi H."/>
            <person name="Bahn Y.-S."/>
            <person name="Kim J.F."/>
            <person name="Lee D.-W."/>
        </authorList>
    </citation>
    <scope>NUCLEOTIDE SEQUENCE [LARGE SCALE GENOMIC DNA]</scope>
    <source>
        <strain evidence="2 3">KTB 131</strain>
    </source>
</reference>
<dbReference type="InterPro" id="IPR002934">
    <property type="entry name" value="Polymerase_NTP_transf_dom"/>
</dbReference>
<proteinExistence type="predicted"/>
<dbReference type="STRING" id="402384.HM131_20440"/>
<sequence length="237" mass="27601">MTEKLKGKEAARKFVNNHFPECQAALLAGSVVRGEGTETSDLDIVVFDERLPSSYRESLYEYGWPIEVFAHNFTSYKEFYKSDIERARPSLPRMVAEGIIIKKDVRVKVLKQEAAQILEQGPAPWTEEDIRSKRYFLTDTLDDFIGCEDRAEGMFIAQTLAELTAEFILRTNNQWVGSSKWWARALRQFDKKFAERLFYTFDCYFRNDEKELVMNLVKDVLRPYGGRLFEGFSLGKR</sequence>
<dbReference type="KEGG" id="hmn:HM131_20440"/>
<gene>
    <name evidence="2" type="ORF">HM131_20440</name>
</gene>
<dbReference type="GO" id="GO:0016779">
    <property type="term" value="F:nucleotidyltransferase activity"/>
    <property type="evidence" value="ECO:0007669"/>
    <property type="project" value="InterPro"/>
</dbReference>
<dbReference type="InterPro" id="IPR043519">
    <property type="entry name" value="NT_sf"/>
</dbReference>
<dbReference type="Pfam" id="PF01909">
    <property type="entry name" value="NTP_transf_2"/>
    <property type="match status" value="1"/>
</dbReference>
<accession>A0A1W6A0L2</accession>
<dbReference type="RefSeq" id="WP_085031704.1">
    <property type="nucleotide sequence ID" value="NZ_CP020772.1"/>
</dbReference>
<dbReference type="AlphaFoldDB" id="A0A1W6A0L2"/>
<dbReference type="SUPFAM" id="SSF81301">
    <property type="entry name" value="Nucleotidyltransferase"/>
    <property type="match status" value="1"/>
</dbReference>
<keyword evidence="2" id="KW-0808">Transferase</keyword>
<feature type="domain" description="Polymerase nucleotidyl transferase" evidence="1">
    <location>
        <begin position="12"/>
        <end position="60"/>
    </location>
</feature>
<dbReference type="Gene3D" id="3.30.460.10">
    <property type="entry name" value="Beta Polymerase, domain 2"/>
    <property type="match status" value="1"/>
</dbReference>
<keyword evidence="3" id="KW-1185">Reference proteome</keyword>
<evidence type="ECO:0000313" key="3">
    <source>
        <dbReference type="Proteomes" id="UP000192527"/>
    </source>
</evidence>
<organism evidence="2 3">
    <name type="scientific">Halobacillus mangrovi</name>
    <dbReference type="NCBI Taxonomy" id="402384"/>
    <lineage>
        <taxon>Bacteria</taxon>
        <taxon>Bacillati</taxon>
        <taxon>Bacillota</taxon>
        <taxon>Bacilli</taxon>
        <taxon>Bacillales</taxon>
        <taxon>Bacillaceae</taxon>
        <taxon>Halobacillus</taxon>
    </lineage>
</organism>
<dbReference type="OrthoDB" id="43980at2"/>